<dbReference type="GO" id="GO:0016779">
    <property type="term" value="F:nucleotidyltransferase activity"/>
    <property type="evidence" value="ECO:0007669"/>
    <property type="project" value="UniProtKB-ARBA"/>
</dbReference>
<dbReference type="Gene3D" id="3.90.550.10">
    <property type="entry name" value="Spore Coat Polysaccharide Biosynthesis Protein SpsA, Chain A"/>
    <property type="match status" value="1"/>
</dbReference>
<evidence type="ECO:0000313" key="3">
    <source>
        <dbReference type="Proteomes" id="UP000813420"/>
    </source>
</evidence>
<accession>A0A9D2VYB3</accession>
<reference evidence="2" key="2">
    <citation type="submission" date="2021-09" db="EMBL/GenBank/DDBJ databases">
        <authorList>
            <person name="Gilroy R."/>
        </authorList>
    </citation>
    <scope>NUCLEOTIDE SEQUENCE</scope>
    <source>
        <strain evidence="2">USAMLcec4-12693</strain>
    </source>
</reference>
<dbReference type="PANTHER" id="PTHR43777:SF1">
    <property type="entry name" value="MOLYBDENUM COFACTOR CYTIDYLYLTRANSFERASE"/>
    <property type="match status" value="1"/>
</dbReference>
<dbReference type="CDD" id="cd04182">
    <property type="entry name" value="GT_2_like_f"/>
    <property type="match status" value="1"/>
</dbReference>
<organism evidence="2 3">
    <name type="scientific">Merdimonas faecis</name>
    <dbReference type="NCBI Taxonomy" id="1653435"/>
    <lineage>
        <taxon>Bacteria</taxon>
        <taxon>Bacillati</taxon>
        <taxon>Bacillota</taxon>
        <taxon>Clostridia</taxon>
        <taxon>Lachnospirales</taxon>
        <taxon>Lachnospiraceae</taxon>
        <taxon>Merdimonas</taxon>
    </lineage>
</organism>
<evidence type="ECO:0000313" key="2">
    <source>
        <dbReference type="EMBL" id="HJH50407.1"/>
    </source>
</evidence>
<dbReference type="RefSeq" id="WP_277272331.1">
    <property type="nucleotide sequence ID" value="NZ_DYXE01000078.1"/>
</dbReference>
<dbReference type="Pfam" id="PF12804">
    <property type="entry name" value="NTP_transf_3"/>
    <property type="match status" value="1"/>
</dbReference>
<dbReference type="InterPro" id="IPR029044">
    <property type="entry name" value="Nucleotide-diphossugar_trans"/>
</dbReference>
<protein>
    <submittedName>
        <fullName evidence="2">Nucleotidyltransferase family protein</fullName>
    </submittedName>
</protein>
<dbReference type="AlphaFoldDB" id="A0A9D2VYB3"/>
<dbReference type="EMBL" id="DYXE01000078">
    <property type="protein sequence ID" value="HJH50407.1"/>
    <property type="molecule type" value="Genomic_DNA"/>
</dbReference>
<feature type="domain" description="MobA-like NTP transferase" evidence="1">
    <location>
        <begin position="6"/>
        <end position="180"/>
    </location>
</feature>
<evidence type="ECO:0000259" key="1">
    <source>
        <dbReference type="Pfam" id="PF12804"/>
    </source>
</evidence>
<dbReference type="PANTHER" id="PTHR43777">
    <property type="entry name" value="MOLYBDENUM COFACTOR CYTIDYLYLTRANSFERASE"/>
    <property type="match status" value="1"/>
</dbReference>
<name>A0A9D2VYB3_9FIRM</name>
<comment type="caution">
    <text evidence="2">The sequence shown here is derived from an EMBL/GenBank/DDBJ whole genome shotgun (WGS) entry which is preliminary data.</text>
</comment>
<dbReference type="SUPFAM" id="SSF53448">
    <property type="entry name" value="Nucleotide-diphospho-sugar transferases"/>
    <property type="match status" value="1"/>
</dbReference>
<proteinExistence type="predicted"/>
<gene>
    <name evidence="2" type="ORF">K8V39_09100</name>
</gene>
<dbReference type="InterPro" id="IPR025877">
    <property type="entry name" value="MobA-like_NTP_Trfase"/>
</dbReference>
<sequence>MKIGLIYLAAGNSRRFGSNKLLYQWNGKPVYLHLLERLMEIADADERYELRIVTQYEEIKNQIGIFRQEGRRAACVWSPESEKGVSYSIRSGLFGSGVQEGRASEAKMQACAFFVADQPWLAKESVLGFLERMQKEEARLGCVKNGSLLGNPVWFSQEYFGELLELQGDEGGKKVLRRHQEEAVYYEIENGKELEDIDRLRYNSSIKR</sequence>
<dbReference type="Proteomes" id="UP000813420">
    <property type="component" value="Unassembled WGS sequence"/>
</dbReference>
<reference evidence="2" key="1">
    <citation type="journal article" date="2021" name="PeerJ">
        <title>Extensive microbial diversity within the chicken gut microbiome revealed by metagenomics and culture.</title>
        <authorList>
            <person name="Gilroy R."/>
            <person name="Ravi A."/>
            <person name="Getino M."/>
            <person name="Pursley I."/>
            <person name="Horton D.L."/>
            <person name="Alikhan N.F."/>
            <person name="Baker D."/>
            <person name="Gharbi K."/>
            <person name="Hall N."/>
            <person name="Watson M."/>
            <person name="Adriaenssens E.M."/>
            <person name="Foster-Nyarko E."/>
            <person name="Jarju S."/>
            <person name="Secka A."/>
            <person name="Antonio M."/>
            <person name="Oren A."/>
            <person name="Chaudhuri R.R."/>
            <person name="La Ragione R."/>
            <person name="Hildebrand F."/>
            <person name="Pallen M.J."/>
        </authorList>
    </citation>
    <scope>NUCLEOTIDE SEQUENCE</scope>
    <source>
        <strain evidence="2">USAMLcec4-12693</strain>
    </source>
</reference>